<accession>A0AAV5AWH0</accession>
<dbReference type="Proteomes" id="UP001208692">
    <property type="component" value="Unassembled WGS sequence"/>
</dbReference>
<evidence type="ECO:0000313" key="2">
    <source>
        <dbReference type="EMBL" id="GJM53003.1"/>
    </source>
</evidence>
<name>A0AAV5AWH0_9FLAO</name>
<keyword evidence="4" id="KW-1185">Reference proteome</keyword>
<evidence type="ECO:0000313" key="3">
    <source>
        <dbReference type="Proteomes" id="UP001207736"/>
    </source>
</evidence>
<organism evidence="1 3">
    <name type="scientific">Capnocytophaga catalasegens</name>
    <dbReference type="NCBI Taxonomy" id="1004260"/>
    <lineage>
        <taxon>Bacteria</taxon>
        <taxon>Pseudomonadati</taxon>
        <taxon>Bacteroidota</taxon>
        <taxon>Flavobacteriia</taxon>
        <taxon>Flavobacteriales</taxon>
        <taxon>Flavobacteriaceae</taxon>
        <taxon>Capnocytophaga</taxon>
    </lineage>
</organism>
<evidence type="ECO:0000313" key="4">
    <source>
        <dbReference type="Proteomes" id="UP001208692"/>
    </source>
</evidence>
<proteinExistence type="predicted"/>
<dbReference type="Proteomes" id="UP001207736">
    <property type="component" value="Unassembled WGS sequence"/>
</dbReference>
<reference evidence="1 4" key="1">
    <citation type="submission" date="2021-11" db="EMBL/GenBank/DDBJ databases">
        <title>Draft genome sequence of Capnocytophaga sp. strain KC07075 isolated from cat oral cavity.</title>
        <authorList>
            <person name="Suzuki M."/>
            <person name="Imaoka K."/>
            <person name="Kimura M."/>
            <person name="Morikawa S."/>
            <person name="Maeda K."/>
        </authorList>
    </citation>
    <scope>NUCLEOTIDE SEQUENCE</scope>
    <source>
        <strain evidence="1">KC07075</strain>
        <strain evidence="2 4">KC07079</strain>
    </source>
</reference>
<dbReference type="EMBL" id="BQKA01000013">
    <property type="protein sequence ID" value="GJM49838.1"/>
    <property type="molecule type" value="Genomic_DNA"/>
</dbReference>
<evidence type="ECO:0000313" key="1">
    <source>
        <dbReference type="EMBL" id="GJM49838.1"/>
    </source>
</evidence>
<gene>
    <name evidence="1" type="ORF">RCZ15_08130</name>
    <name evidence="2" type="ORF">RCZ16_13200</name>
</gene>
<dbReference type="EMBL" id="BQKB01000023">
    <property type="protein sequence ID" value="GJM53003.1"/>
    <property type="molecule type" value="Genomic_DNA"/>
</dbReference>
<sequence>MKIPHKGYMVEFNLSDITRYFPKHEMIYLQDLTQLELYPVGTMQSGWYNLFADENAAVYAIHIEADELIYYGENPFVALENILKNNPLETKRL</sequence>
<dbReference type="AlphaFoldDB" id="A0AAV5AWH0"/>
<comment type="caution">
    <text evidence="1">The sequence shown here is derived from an EMBL/GenBank/DDBJ whole genome shotgun (WGS) entry which is preliminary data.</text>
</comment>
<protein>
    <submittedName>
        <fullName evidence="1">Uncharacterized protein</fullName>
    </submittedName>
</protein>